<accession>A0ABU5Q8U8</accession>
<reference evidence="3 4" key="1">
    <citation type="submission" date="2023-12" db="EMBL/GenBank/DDBJ databases">
        <title>Novel species of the genus Arcicella isolated from rivers.</title>
        <authorList>
            <person name="Lu H."/>
        </authorList>
    </citation>
    <scope>NUCLEOTIDE SEQUENCE [LARGE SCALE GENOMIC DNA]</scope>
    <source>
        <strain evidence="3 4">KCTC 23307</strain>
    </source>
</reference>
<dbReference type="RefSeq" id="WP_323296429.1">
    <property type="nucleotide sequence ID" value="NZ_JAYFUM010000009.1"/>
</dbReference>
<evidence type="ECO:0000259" key="2">
    <source>
        <dbReference type="Pfam" id="PF00534"/>
    </source>
</evidence>
<dbReference type="Pfam" id="PF00534">
    <property type="entry name" value="Glycos_transf_1"/>
    <property type="match status" value="1"/>
</dbReference>
<keyword evidence="3" id="KW-0328">Glycosyltransferase</keyword>
<dbReference type="Proteomes" id="UP001302949">
    <property type="component" value="Unassembled WGS sequence"/>
</dbReference>
<dbReference type="Gene3D" id="3.40.50.2000">
    <property type="entry name" value="Glycogen Phosphorylase B"/>
    <property type="match status" value="1"/>
</dbReference>
<dbReference type="GO" id="GO:0016757">
    <property type="term" value="F:glycosyltransferase activity"/>
    <property type="evidence" value="ECO:0007669"/>
    <property type="project" value="UniProtKB-KW"/>
</dbReference>
<dbReference type="PANTHER" id="PTHR46401:SF2">
    <property type="entry name" value="GLYCOSYLTRANSFERASE WBBK-RELATED"/>
    <property type="match status" value="1"/>
</dbReference>
<proteinExistence type="predicted"/>
<evidence type="ECO:0000313" key="3">
    <source>
        <dbReference type="EMBL" id="MEA5139266.1"/>
    </source>
</evidence>
<dbReference type="InterPro" id="IPR001296">
    <property type="entry name" value="Glyco_trans_1"/>
</dbReference>
<feature type="domain" description="Glycosyl transferase family 1" evidence="2">
    <location>
        <begin position="207"/>
        <end position="379"/>
    </location>
</feature>
<protein>
    <submittedName>
        <fullName evidence="3">Glycosyltransferase</fullName>
        <ecNumber evidence="3">2.4.-.-</ecNumber>
    </submittedName>
</protein>
<gene>
    <name evidence="3" type="ORF">VB248_08975</name>
</gene>
<keyword evidence="4" id="KW-1185">Reference proteome</keyword>
<name>A0ABU5Q8U8_9BACT</name>
<evidence type="ECO:0000313" key="4">
    <source>
        <dbReference type="Proteomes" id="UP001302949"/>
    </source>
</evidence>
<dbReference type="EC" id="2.4.-.-" evidence="3"/>
<comment type="caution">
    <text evidence="3">The sequence shown here is derived from an EMBL/GenBank/DDBJ whole genome shotgun (WGS) entry which is preliminary data.</text>
</comment>
<dbReference type="EMBL" id="JAYFUM010000009">
    <property type="protein sequence ID" value="MEA5139266.1"/>
    <property type="molecule type" value="Genomic_DNA"/>
</dbReference>
<dbReference type="PANTHER" id="PTHR46401">
    <property type="entry name" value="GLYCOSYLTRANSFERASE WBBK-RELATED"/>
    <property type="match status" value="1"/>
</dbReference>
<dbReference type="SUPFAM" id="SSF53756">
    <property type="entry name" value="UDP-Glycosyltransferase/glycogen phosphorylase"/>
    <property type="match status" value="1"/>
</dbReference>
<sequence length="402" mass="46427">MMSLRKKILLFEPDASGHHSDYLFALLINYYQQNYSFDLTVLVAPDFLEKHPKIVEQTSSEQIRWMYLNNEEATALKNVPSVLKRANLEWKIFNQYAASVNAVYGFLMYIDYFQLTLIRNQQSFCPVSGIFFRPTLVNYTSASLKERLNYWRKNIMLKYVVKSKTLDSLFTLDTYAADFIRTHWQTDKVKYLPDPLHIYPVHEKPQTTKQSLGITDERKVFLIFGFLDSRKGVSKVLEVIQKLSPNQAKKGCLLIVGGWEATEKQRFEVLKNSINNDFQIVTLSTFIPKEDIQLYFEASDYILALYDKHIGMSGIMVRAAAAQKPLITYNFGLMGKIASSKQLGIVVDENLEEDLFQKMSFLLENTDTIGDTQQMKAYAEINQDVNYAKAIFEQFEKVVSQA</sequence>
<organism evidence="3 4">
    <name type="scientific">Arcicella rigui</name>
    <dbReference type="NCBI Taxonomy" id="797020"/>
    <lineage>
        <taxon>Bacteria</taxon>
        <taxon>Pseudomonadati</taxon>
        <taxon>Bacteroidota</taxon>
        <taxon>Cytophagia</taxon>
        <taxon>Cytophagales</taxon>
        <taxon>Flectobacillaceae</taxon>
        <taxon>Arcicella</taxon>
    </lineage>
</organism>
<keyword evidence="1 3" id="KW-0808">Transferase</keyword>
<evidence type="ECO:0000256" key="1">
    <source>
        <dbReference type="ARBA" id="ARBA00022679"/>
    </source>
</evidence>